<evidence type="ECO:0000313" key="15">
    <source>
        <dbReference type="Proteomes" id="UP000524246"/>
    </source>
</evidence>
<feature type="domain" description="PepSY" evidence="12">
    <location>
        <begin position="163"/>
        <end position="244"/>
    </location>
</feature>
<evidence type="ECO:0000256" key="5">
    <source>
        <dbReference type="ARBA" id="ARBA00022801"/>
    </source>
</evidence>
<sequence>MKRVGMLLFAGCFFFLSVITANADRKVGSLLLSKDKSSNRVVFVKNNPEKEFRLAAAKMTVPQRIKLKRAMRRHVKIGDALTVADNFLEKNKRYLGIKEVGTELFPKEPVKDELGMTHVYYEQRHNGIKVFGAHASVHLRKDGAVSSAGLNFVPSLKLGTTPKISEDEAKEIAKEAFTKDFNIFGKANVYESSLVVMHEGLFRNTRSKTARLAWEVKVREASIFESLPVDENYYISAKTGDVIRHISNVRTDVPLYRKVFDCTPLLFGKFCSSNTIWPDTPYPTYRFGRIETASPSGENPYYGGFDVNNAWEILGGLDAYYWQHFGLDGADGAGGFKFQPVDNVSTKVTTTNVYQDPTWGSTCPNAIFDSTVKTIAFCKGTVWPDIMGHEYQHGVLYWRPAGDMTYHDEPGALNEASSDFIGEVFEKYYTGSTDWINMGSPDIDWSKRNMADPPSYPRKQDGVPHPDKYRSPYFYCGTNDLGGVHYNSTVVSKAFYLISQGGDFNGCSIQGSGIEVAEQIMYRVVRYYYGTNESFNAAYQHIQQACADLYPTNTCAQVKAALQAVELNQQSPCSG</sequence>
<evidence type="ECO:0000256" key="4">
    <source>
        <dbReference type="ARBA" id="ARBA00022729"/>
    </source>
</evidence>
<dbReference type="GO" id="GO:0004222">
    <property type="term" value="F:metalloendopeptidase activity"/>
    <property type="evidence" value="ECO:0007669"/>
    <property type="project" value="InterPro"/>
</dbReference>
<accession>A0A7X9ILD9</accession>
<evidence type="ECO:0000256" key="7">
    <source>
        <dbReference type="ARBA" id="ARBA00023049"/>
    </source>
</evidence>
<gene>
    <name evidence="14" type="ORF">GYA55_12950</name>
</gene>
<evidence type="ECO:0008006" key="16">
    <source>
        <dbReference type="Google" id="ProtNLM"/>
    </source>
</evidence>
<keyword evidence="3" id="KW-0479">Metal-binding</keyword>
<comment type="similarity">
    <text evidence="1">Belongs to the peptidase M4 family.</text>
</comment>
<evidence type="ECO:0000259" key="11">
    <source>
        <dbReference type="Pfam" id="PF02868"/>
    </source>
</evidence>
<feature type="chain" id="PRO_5031465248" description="Neutral metalloproteinase" evidence="10">
    <location>
        <begin position="24"/>
        <end position="575"/>
    </location>
</feature>
<dbReference type="InterPro" id="IPR001570">
    <property type="entry name" value="Peptidase_M4_C_domain"/>
</dbReference>
<dbReference type="InterPro" id="IPR011096">
    <property type="entry name" value="FTP_domain"/>
</dbReference>
<evidence type="ECO:0000256" key="6">
    <source>
        <dbReference type="ARBA" id="ARBA00022833"/>
    </source>
</evidence>
<keyword evidence="7" id="KW-0482">Metalloprotease</keyword>
<comment type="caution">
    <text evidence="14">The sequence shown here is derived from an EMBL/GenBank/DDBJ whole genome shotgun (WGS) entry which is preliminary data.</text>
</comment>
<keyword evidence="8" id="KW-0865">Zymogen</keyword>
<dbReference type="InterPro" id="IPR025711">
    <property type="entry name" value="PepSY"/>
</dbReference>
<dbReference type="PRINTS" id="PR00730">
    <property type="entry name" value="THERMOLYSIN"/>
</dbReference>
<feature type="non-terminal residue" evidence="14">
    <location>
        <position position="575"/>
    </location>
</feature>
<protein>
    <recommendedName>
        <fullName evidence="16">Neutral metalloproteinase</fullName>
    </recommendedName>
</protein>
<keyword evidence="6" id="KW-0862">Zinc</keyword>
<dbReference type="InterPro" id="IPR023612">
    <property type="entry name" value="Peptidase_M4"/>
</dbReference>
<dbReference type="Gene3D" id="3.10.170.10">
    <property type="match status" value="1"/>
</dbReference>
<evidence type="ECO:0000256" key="10">
    <source>
        <dbReference type="SAM" id="SignalP"/>
    </source>
</evidence>
<keyword evidence="5" id="KW-0378">Hydrolase</keyword>
<dbReference type="Proteomes" id="UP000524246">
    <property type="component" value="Unassembled WGS sequence"/>
</dbReference>
<dbReference type="Gene3D" id="3.10.450.490">
    <property type="match status" value="1"/>
</dbReference>
<dbReference type="GO" id="GO:0006508">
    <property type="term" value="P:proteolysis"/>
    <property type="evidence" value="ECO:0007669"/>
    <property type="project" value="UniProtKB-KW"/>
</dbReference>
<dbReference type="PANTHER" id="PTHR33794:SF1">
    <property type="entry name" value="BACILLOLYSIN"/>
    <property type="match status" value="1"/>
</dbReference>
<dbReference type="PANTHER" id="PTHR33794">
    <property type="entry name" value="BACILLOLYSIN"/>
    <property type="match status" value="1"/>
</dbReference>
<dbReference type="InterPro" id="IPR050728">
    <property type="entry name" value="Zinc_Metalloprotease_M4"/>
</dbReference>
<feature type="active site" evidence="9">
    <location>
        <position position="390"/>
    </location>
</feature>
<dbReference type="GO" id="GO:0046872">
    <property type="term" value="F:metal ion binding"/>
    <property type="evidence" value="ECO:0007669"/>
    <property type="project" value="UniProtKB-KW"/>
</dbReference>
<keyword evidence="2" id="KW-0645">Protease</keyword>
<feature type="active site" description="Proton donor" evidence="9">
    <location>
        <position position="485"/>
    </location>
</feature>
<name>A0A7X9ILD9_9DELT</name>
<feature type="domain" description="Peptidase M4 C-terminal" evidence="11">
    <location>
        <begin position="403"/>
        <end position="566"/>
    </location>
</feature>
<evidence type="ECO:0000313" key="14">
    <source>
        <dbReference type="EMBL" id="NMC64064.1"/>
    </source>
</evidence>
<evidence type="ECO:0000256" key="8">
    <source>
        <dbReference type="ARBA" id="ARBA00023145"/>
    </source>
</evidence>
<keyword evidence="4 10" id="KW-0732">Signal</keyword>
<evidence type="ECO:0000256" key="2">
    <source>
        <dbReference type="ARBA" id="ARBA00022670"/>
    </source>
</evidence>
<organism evidence="14 15">
    <name type="scientific">SAR324 cluster bacterium</name>
    <dbReference type="NCBI Taxonomy" id="2024889"/>
    <lineage>
        <taxon>Bacteria</taxon>
        <taxon>Deltaproteobacteria</taxon>
        <taxon>SAR324 cluster</taxon>
    </lineage>
</organism>
<dbReference type="Pfam" id="PF02868">
    <property type="entry name" value="Peptidase_M4_C"/>
    <property type="match status" value="1"/>
</dbReference>
<dbReference type="InterPro" id="IPR027268">
    <property type="entry name" value="Peptidase_M4/M1_CTD_sf"/>
</dbReference>
<evidence type="ECO:0000256" key="1">
    <source>
        <dbReference type="ARBA" id="ARBA00009388"/>
    </source>
</evidence>
<dbReference type="Pfam" id="PF03413">
    <property type="entry name" value="PepSY"/>
    <property type="match status" value="1"/>
</dbReference>
<evidence type="ECO:0000256" key="9">
    <source>
        <dbReference type="PIRSR" id="PIRSR623612-1"/>
    </source>
</evidence>
<feature type="domain" description="FTP" evidence="13">
    <location>
        <begin position="110"/>
        <end position="152"/>
    </location>
</feature>
<evidence type="ECO:0000256" key="3">
    <source>
        <dbReference type="ARBA" id="ARBA00022723"/>
    </source>
</evidence>
<proteinExistence type="inferred from homology"/>
<dbReference type="Pfam" id="PF07504">
    <property type="entry name" value="FTP"/>
    <property type="match status" value="1"/>
</dbReference>
<feature type="signal peptide" evidence="10">
    <location>
        <begin position="1"/>
        <end position="23"/>
    </location>
</feature>
<dbReference type="EMBL" id="JAAZON010000594">
    <property type="protein sequence ID" value="NMC64064.1"/>
    <property type="molecule type" value="Genomic_DNA"/>
</dbReference>
<evidence type="ECO:0000259" key="13">
    <source>
        <dbReference type="Pfam" id="PF07504"/>
    </source>
</evidence>
<evidence type="ECO:0000259" key="12">
    <source>
        <dbReference type="Pfam" id="PF03413"/>
    </source>
</evidence>
<dbReference type="AlphaFoldDB" id="A0A7X9ILD9"/>
<dbReference type="Gene3D" id="1.10.390.10">
    <property type="entry name" value="Neutral Protease Domain 2"/>
    <property type="match status" value="1"/>
</dbReference>
<reference evidence="14 15" key="1">
    <citation type="journal article" date="2020" name="Biotechnol. Biofuels">
        <title>New insights from the biogas microbiome by comprehensive genome-resolved metagenomics of nearly 1600 species originating from multiple anaerobic digesters.</title>
        <authorList>
            <person name="Campanaro S."/>
            <person name="Treu L."/>
            <person name="Rodriguez-R L.M."/>
            <person name="Kovalovszki A."/>
            <person name="Ziels R.M."/>
            <person name="Maus I."/>
            <person name="Zhu X."/>
            <person name="Kougias P.G."/>
            <person name="Basile A."/>
            <person name="Luo G."/>
            <person name="Schluter A."/>
            <person name="Konstantinidis K.T."/>
            <person name="Angelidaki I."/>
        </authorList>
    </citation>
    <scope>NUCLEOTIDE SEQUENCE [LARGE SCALE GENOMIC DNA]</scope>
    <source>
        <strain evidence="14">AS27yjCOA_65</strain>
    </source>
</reference>
<dbReference type="SUPFAM" id="SSF55486">
    <property type="entry name" value="Metalloproteases ('zincins'), catalytic domain"/>
    <property type="match status" value="1"/>
</dbReference>